<dbReference type="SUPFAM" id="SSF141868">
    <property type="entry name" value="EAL domain-like"/>
    <property type="match status" value="1"/>
</dbReference>
<dbReference type="FunFam" id="3.30.70.270:FF:000001">
    <property type="entry name" value="Diguanylate cyclase domain protein"/>
    <property type="match status" value="1"/>
</dbReference>
<dbReference type="PANTHER" id="PTHR44757">
    <property type="entry name" value="DIGUANYLATE CYCLASE DGCP"/>
    <property type="match status" value="1"/>
</dbReference>
<dbReference type="PROSITE" id="PS50887">
    <property type="entry name" value="GGDEF"/>
    <property type="match status" value="1"/>
</dbReference>
<dbReference type="Gene3D" id="3.20.20.450">
    <property type="entry name" value="EAL domain"/>
    <property type="match status" value="1"/>
</dbReference>
<dbReference type="PROSITE" id="PS50883">
    <property type="entry name" value="EAL"/>
    <property type="match status" value="1"/>
</dbReference>
<protein>
    <submittedName>
        <fullName evidence="4">Diguanylate cyclase/phosphodiesterase (GGDEF &amp; EAL domains) with PAS/PAC sensor(S)</fullName>
    </submittedName>
</protein>
<dbReference type="Pfam" id="PF00990">
    <property type="entry name" value="GGDEF"/>
    <property type="match status" value="1"/>
</dbReference>
<organism evidence="4">
    <name type="scientific">hydrothermal vent metagenome</name>
    <dbReference type="NCBI Taxonomy" id="652676"/>
    <lineage>
        <taxon>unclassified sequences</taxon>
        <taxon>metagenomes</taxon>
        <taxon>ecological metagenomes</taxon>
    </lineage>
</organism>
<dbReference type="InterPro" id="IPR035919">
    <property type="entry name" value="EAL_sf"/>
</dbReference>
<dbReference type="AlphaFoldDB" id="A0A3B0RJW9"/>
<dbReference type="SMART" id="SM00052">
    <property type="entry name" value="EAL"/>
    <property type="match status" value="1"/>
</dbReference>
<dbReference type="NCBIfam" id="TIGR00254">
    <property type="entry name" value="GGDEF"/>
    <property type="match status" value="1"/>
</dbReference>
<dbReference type="InterPro" id="IPR043128">
    <property type="entry name" value="Rev_trsase/Diguanyl_cyclase"/>
</dbReference>
<dbReference type="NCBIfam" id="TIGR00229">
    <property type="entry name" value="sensory_box"/>
    <property type="match status" value="1"/>
</dbReference>
<dbReference type="SMART" id="SM00091">
    <property type="entry name" value="PAS"/>
    <property type="match status" value="2"/>
</dbReference>
<evidence type="ECO:0000313" key="4">
    <source>
        <dbReference type="EMBL" id="VAV92247.1"/>
    </source>
</evidence>
<feature type="domain" description="PAS" evidence="1">
    <location>
        <begin position="197"/>
        <end position="252"/>
    </location>
</feature>
<dbReference type="SUPFAM" id="SSF55785">
    <property type="entry name" value="PYP-like sensor domain (PAS domain)"/>
    <property type="match status" value="1"/>
</dbReference>
<dbReference type="InterPro" id="IPR029787">
    <property type="entry name" value="Nucleotide_cyclase"/>
</dbReference>
<dbReference type="SMART" id="SM00267">
    <property type="entry name" value="GGDEF"/>
    <property type="match status" value="1"/>
</dbReference>
<dbReference type="Pfam" id="PF13426">
    <property type="entry name" value="PAS_9"/>
    <property type="match status" value="1"/>
</dbReference>
<dbReference type="PROSITE" id="PS50112">
    <property type="entry name" value="PAS"/>
    <property type="match status" value="1"/>
</dbReference>
<proteinExistence type="predicted"/>
<accession>A0A3B0RJW9</accession>
<feature type="domain" description="EAL" evidence="2">
    <location>
        <begin position="497"/>
        <end position="751"/>
    </location>
</feature>
<dbReference type="CDD" id="cd01948">
    <property type="entry name" value="EAL"/>
    <property type="match status" value="1"/>
</dbReference>
<dbReference type="Pfam" id="PF00563">
    <property type="entry name" value="EAL"/>
    <property type="match status" value="1"/>
</dbReference>
<evidence type="ECO:0000259" key="2">
    <source>
        <dbReference type="PROSITE" id="PS50883"/>
    </source>
</evidence>
<dbReference type="CDD" id="cd01949">
    <property type="entry name" value="GGDEF"/>
    <property type="match status" value="1"/>
</dbReference>
<dbReference type="InterPro" id="IPR000014">
    <property type="entry name" value="PAS"/>
</dbReference>
<sequence>MKSRLMGILQEQDDQGSNRLQNVLDGMPHGIALFDRDLVLQHWNKKLDYLLGVEPSFLSGNIHLNDILYINSNIEEDDHNNGFAGKIISELAKAKTSDDLFPFSYEYRITENRTLEIKGDVVNRGGLVLTFSDISLRSNPNYYFSDTPAPPAGHLSELDEMRIFEAQSDREIMEQEAAKAVQMAEDLAHTREIAENAKNHIEAILNAIPDVLITMDVTGNIMTCNRAAKNMFGYTANEIIDQNMLFLINTPKVRTDVDIKEFIISLEGDDHLKKQAGIGHRKDGTTFPIELNIRKVTISGKKQFTIVISDVTERHEAEMIIRQMALHDNLTGLANRNLLQQRLDEAMRMAGRMGKKLSVLFLDLDKFKPVNDMFGHAAGDKLLKVVANRLESCAREIDTVARLGGDEFAIICTNIDNEKDVTKAAQRVLDSIKKPIIIDGTSHQIGTSIGISFYPFDSEDPEELFRMADVALYQAKDDGRNIYRLYNTEMDAKAKTEKQIELDLIKAIGNEELVLHYQPLLNTLDHSIVGAEALVRWCHPEKGMIPPMAFIPVAENSDLMLSLGQKILEMACSQAKKWQDMDMPSFRVCVNISARQFQSSGFVDNVKHALKISELDPVGLELEITEGMVIGDTNAVVAKLEVLADMGISLAIDDFGTGYSSLAYLKRFPVHQLKIDQSFIRDITDDHDDAAITDAIIRLGHSLGLSVVAEGVETKEQAETLRRKGCDLLQGYYFSKPIPPEEFEKWVMDHTEKQWS</sequence>
<feature type="domain" description="GGDEF" evidence="3">
    <location>
        <begin position="355"/>
        <end position="488"/>
    </location>
</feature>
<dbReference type="EMBL" id="UOED01000074">
    <property type="protein sequence ID" value="VAV92247.1"/>
    <property type="molecule type" value="Genomic_DNA"/>
</dbReference>
<dbReference type="InterPro" id="IPR000160">
    <property type="entry name" value="GGDEF_dom"/>
</dbReference>
<dbReference type="SUPFAM" id="SSF55073">
    <property type="entry name" value="Nucleotide cyclase"/>
    <property type="match status" value="1"/>
</dbReference>
<dbReference type="PANTHER" id="PTHR44757:SF2">
    <property type="entry name" value="BIOFILM ARCHITECTURE MAINTENANCE PROTEIN MBAA"/>
    <property type="match status" value="1"/>
</dbReference>
<evidence type="ECO:0000259" key="1">
    <source>
        <dbReference type="PROSITE" id="PS50112"/>
    </source>
</evidence>
<dbReference type="Gene3D" id="3.30.70.270">
    <property type="match status" value="1"/>
</dbReference>
<evidence type="ECO:0000259" key="3">
    <source>
        <dbReference type="PROSITE" id="PS50887"/>
    </source>
</evidence>
<name>A0A3B0RJW9_9ZZZZ</name>
<dbReference type="CDD" id="cd00130">
    <property type="entry name" value="PAS"/>
    <property type="match status" value="1"/>
</dbReference>
<dbReference type="InterPro" id="IPR052155">
    <property type="entry name" value="Biofilm_reg_signaling"/>
</dbReference>
<dbReference type="InterPro" id="IPR035965">
    <property type="entry name" value="PAS-like_dom_sf"/>
</dbReference>
<dbReference type="Pfam" id="PF12860">
    <property type="entry name" value="PAS_7"/>
    <property type="match status" value="1"/>
</dbReference>
<dbReference type="Gene3D" id="3.30.450.20">
    <property type="entry name" value="PAS domain"/>
    <property type="match status" value="2"/>
</dbReference>
<gene>
    <name evidence="4" type="ORF">MNBD_ALPHA02-898</name>
</gene>
<reference evidence="4" key="1">
    <citation type="submission" date="2018-06" db="EMBL/GenBank/DDBJ databases">
        <authorList>
            <person name="Zhirakovskaya E."/>
        </authorList>
    </citation>
    <scope>NUCLEOTIDE SEQUENCE</scope>
</reference>
<dbReference type="InterPro" id="IPR001633">
    <property type="entry name" value="EAL_dom"/>
</dbReference>
<dbReference type="FunFam" id="3.20.20.450:FF:000001">
    <property type="entry name" value="Cyclic di-GMP phosphodiesterase yahA"/>
    <property type="match status" value="1"/>
</dbReference>